<evidence type="ECO:0000313" key="7">
    <source>
        <dbReference type="Proteomes" id="UP000541610"/>
    </source>
</evidence>
<comment type="similarity">
    <text evidence="1">Belongs to the peptidase A1 family.</text>
</comment>
<accession>A0A7J6PK14</accession>
<proteinExistence type="inferred from homology"/>
<dbReference type="CDD" id="cd05471">
    <property type="entry name" value="pepsin_like"/>
    <property type="match status" value="1"/>
</dbReference>
<name>A0A7J6PK14_PEROL</name>
<dbReference type="InterPro" id="IPR001461">
    <property type="entry name" value="Aspartic_peptidase_A1"/>
</dbReference>
<dbReference type="GO" id="GO:0004190">
    <property type="term" value="F:aspartic-type endopeptidase activity"/>
    <property type="evidence" value="ECO:0007669"/>
    <property type="project" value="UniProtKB-KW"/>
</dbReference>
<dbReference type="InterPro" id="IPR033121">
    <property type="entry name" value="PEPTIDASE_A1"/>
</dbReference>
<evidence type="ECO:0000313" key="6">
    <source>
        <dbReference type="EMBL" id="KAF4696473.1"/>
    </source>
</evidence>
<gene>
    <name evidence="6" type="ORF">FOZ60_000163</name>
</gene>
<evidence type="ECO:0000256" key="2">
    <source>
        <dbReference type="ARBA" id="ARBA00022670"/>
    </source>
</evidence>
<dbReference type="Pfam" id="PF00026">
    <property type="entry name" value="Asp"/>
    <property type="match status" value="1"/>
</dbReference>
<evidence type="ECO:0000256" key="4">
    <source>
        <dbReference type="ARBA" id="ARBA00022801"/>
    </source>
</evidence>
<comment type="caution">
    <text evidence="6">The sequence shown here is derived from an EMBL/GenBank/DDBJ whole genome shotgun (WGS) entry which is preliminary data.</text>
</comment>
<keyword evidence="4" id="KW-0378">Hydrolase</keyword>
<dbReference type="GO" id="GO:0006508">
    <property type="term" value="P:proteolysis"/>
    <property type="evidence" value="ECO:0007669"/>
    <property type="project" value="UniProtKB-KW"/>
</dbReference>
<dbReference type="PANTHER" id="PTHR47966:SF51">
    <property type="entry name" value="BETA-SITE APP-CLEAVING ENZYME, ISOFORM A-RELATED"/>
    <property type="match status" value="1"/>
</dbReference>
<sequence length="446" mass="47519">MYRSQASPKSIGINQPALIDTGTQGLVIPPTHFDATLKAITDQASATAGFRVDCNAPVLLSGLYYSRDTGGGFCTVAIKKGSGSTRTLPHFILVGKYFEFQPSQQRVGIADLKSRFGYALTGGLLVDNQQVWAQIDTGSSALFFTWKEWYDGLTYPDASSLLPTGAYACPSCTVGPITDLKFEDGTEVHIFPHSGNLGFGSMSIDGITFGLVNFQDPPPDVLTPVHSIGLGRVVTPGYHSLMDQLQGEVTSTTFALYLRSLPHSIPTQGELLLGGGDPTLYKAPLTYVPLKSQQENLVTLGTLQVGTGHKSIGINQPARIDTGTQGLVIPPDHFDATLKAITDQASASANFTVTCDYIPALGACTIDCHHIVYLPPIELGLGPSGNAPVLISGLYYARDTGGGFCTVAIKRGSGSTWTLPHFILVGKYFEFQPSQQRVGIADLQSP</sequence>
<evidence type="ECO:0000256" key="3">
    <source>
        <dbReference type="ARBA" id="ARBA00022750"/>
    </source>
</evidence>
<organism evidence="6 7">
    <name type="scientific">Perkinsus olseni</name>
    <name type="common">Perkinsus atlanticus</name>
    <dbReference type="NCBI Taxonomy" id="32597"/>
    <lineage>
        <taxon>Eukaryota</taxon>
        <taxon>Sar</taxon>
        <taxon>Alveolata</taxon>
        <taxon>Perkinsozoa</taxon>
        <taxon>Perkinsea</taxon>
        <taxon>Perkinsida</taxon>
        <taxon>Perkinsidae</taxon>
        <taxon>Perkinsus</taxon>
    </lineage>
</organism>
<dbReference type="AlphaFoldDB" id="A0A7J6PK14"/>
<keyword evidence="3" id="KW-0064">Aspartyl protease</keyword>
<reference evidence="6 7" key="1">
    <citation type="submission" date="2020-04" db="EMBL/GenBank/DDBJ databases">
        <title>Perkinsus olseni comparative genomics.</title>
        <authorList>
            <person name="Bogema D.R."/>
        </authorList>
    </citation>
    <scope>NUCLEOTIDE SEQUENCE [LARGE SCALE GENOMIC DNA]</scope>
    <source>
        <strain evidence="6">00978-12</strain>
    </source>
</reference>
<dbReference type="GO" id="GO:0005764">
    <property type="term" value="C:lysosome"/>
    <property type="evidence" value="ECO:0007669"/>
    <property type="project" value="TreeGrafter"/>
</dbReference>
<dbReference type="InterPro" id="IPR034164">
    <property type="entry name" value="Pepsin-like_dom"/>
</dbReference>
<dbReference type="SUPFAM" id="SSF50630">
    <property type="entry name" value="Acid proteases"/>
    <property type="match status" value="2"/>
</dbReference>
<dbReference type="Gene3D" id="2.40.70.10">
    <property type="entry name" value="Acid Proteases"/>
    <property type="match status" value="3"/>
</dbReference>
<protein>
    <recommendedName>
        <fullName evidence="5">Peptidase A1 domain-containing protein</fullName>
    </recommendedName>
</protein>
<dbReference type="Proteomes" id="UP000541610">
    <property type="component" value="Unassembled WGS sequence"/>
</dbReference>
<keyword evidence="2" id="KW-0645">Protease</keyword>
<dbReference type="EMBL" id="JABANP010000010">
    <property type="protein sequence ID" value="KAF4696473.1"/>
    <property type="molecule type" value="Genomic_DNA"/>
</dbReference>
<evidence type="ECO:0000259" key="5">
    <source>
        <dbReference type="PROSITE" id="PS51767"/>
    </source>
</evidence>
<evidence type="ECO:0000256" key="1">
    <source>
        <dbReference type="ARBA" id="ARBA00007447"/>
    </source>
</evidence>
<dbReference type="OrthoDB" id="771136at2759"/>
<dbReference type="PROSITE" id="PS51767">
    <property type="entry name" value="PEPTIDASE_A1"/>
    <property type="match status" value="1"/>
</dbReference>
<dbReference type="InterPro" id="IPR021109">
    <property type="entry name" value="Peptidase_aspartic_dom_sf"/>
</dbReference>
<dbReference type="PANTHER" id="PTHR47966">
    <property type="entry name" value="BETA-SITE APP-CLEAVING ENZYME, ISOFORM A-RELATED"/>
    <property type="match status" value="1"/>
</dbReference>
<feature type="domain" description="Peptidase A1" evidence="5">
    <location>
        <begin position="118"/>
        <end position="441"/>
    </location>
</feature>